<gene>
    <name evidence="4" type="ORF">EW146_g2359</name>
</gene>
<keyword evidence="2" id="KW-0812">Transmembrane</keyword>
<feature type="transmembrane region" description="Helical" evidence="2">
    <location>
        <begin position="98"/>
        <end position="119"/>
    </location>
</feature>
<feature type="transmembrane region" description="Helical" evidence="2">
    <location>
        <begin position="131"/>
        <end position="152"/>
    </location>
</feature>
<dbReference type="AlphaFoldDB" id="A0A4S4M0Y9"/>
<dbReference type="InterPro" id="IPR045340">
    <property type="entry name" value="DUF6533"/>
</dbReference>
<accession>A0A4S4M0Y9</accession>
<feature type="transmembrane region" description="Helical" evidence="2">
    <location>
        <begin position="164"/>
        <end position="187"/>
    </location>
</feature>
<proteinExistence type="predicted"/>
<feature type="transmembrane region" description="Helical" evidence="2">
    <location>
        <begin position="260"/>
        <end position="279"/>
    </location>
</feature>
<reference evidence="4 5" key="1">
    <citation type="submission" date="2019-02" db="EMBL/GenBank/DDBJ databases">
        <title>Genome sequencing of the rare red list fungi Bondarzewia mesenterica.</title>
        <authorList>
            <person name="Buettner E."/>
            <person name="Kellner H."/>
        </authorList>
    </citation>
    <scope>NUCLEOTIDE SEQUENCE [LARGE SCALE GENOMIC DNA]</scope>
    <source>
        <strain evidence="4 5">DSM 108281</strain>
    </source>
</reference>
<name>A0A4S4M0Y9_9AGAM</name>
<dbReference type="Pfam" id="PF20151">
    <property type="entry name" value="DUF6533"/>
    <property type="match status" value="1"/>
</dbReference>
<feature type="transmembrane region" description="Helical" evidence="2">
    <location>
        <begin position="49"/>
        <end position="77"/>
    </location>
</feature>
<feature type="domain" description="DUF6533" evidence="3">
    <location>
        <begin position="64"/>
        <end position="108"/>
    </location>
</feature>
<dbReference type="OrthoDB" id="3350812at2759"/>
<keyword evidence="5" id="KW-1185">Reference proteome</keyword>
<organism evidence="4 5">
    <name type="scientific">Bondarzewia mesenterica</name>
    <dbReference type="NCBI Taxonomy" id="1095465"/>
    <lineage>
        <taxon>Eukaryota</taxon>
        <taxon>Fungi</taxon>
        <taxon>Dikarya</taxon>
        <taxon>Basidiomycota</taxon>
        <taxon>Agaricomycotina</taxon>
        <taxon>Agaricomycetes</taxon>
        <taxon>Russulales</taxon>
        <taxon>Bondarzewiaceae</taxon>
        <taxon>Bondarzewia</taxon>
    </lineage>
</organism>
<dbReference type="EMBL" id="SGPL01000069">
    <property type="protein sequence ID" value="THH18664.1"/>
    <property type="molecule type" value="Genomic_DNA"/>
</dbReference>
<comment type="caution">
    <text evidence="4">The sequence shown here is derived from an EMBL/GenBank/DDBJ whole genome shotgun (WGS) entry which is preliminary data.</text>
</comment>
<evidence type="ECO:0000313" key="4">
    <source>
        <dbReference type="EMBL" id="THH18664.1"/>
    </source>
</evidence>
<protein>
    <recommendedName>
        <fullName evidence="3">DUF6533 domain-containing protein</fullName>
    </recommendedName>
</protein>
<feature type="transmembrane region" description="Helical" evidence="2">
    <location>
        <begin position="12"/>
        <end position="29"/>
    </location>
</feature>
<evidence type="ECO:0000256" key="1">
    <source>
        <dbReference type="SAM" id="MobiDB-lite"/>
    </source>
</evidence>
<feature type="region of interest" description="Disordered" evidence="1">
    <location>
        <begin position="348"/>
        <end position="375"/>
    </location>
</feature>
<feature type="transmembrane region" description="Helical" evidence="2">
    <location>
        <begin position="214"/>
        <end position="239"/>
    </location>
</feature>
<dbReference type="Proteomes" id="UP000310158">
    <property type="component" value="Unassembled WGS sequence"/>
</dbReference>
<keyword evidence="2" id="KW-1133">Transmembrane helix</keyword>
<evidence type="ECO:0000259" key="3">
    <source>
        <dbReference type="Pfam" id="PF20151"/>
    </source>
</evidence>
<keyword evidence="2" id="KW-0472">Membrane</keyword>
<evidence type="ECO:0000313" key="5">
    <source>
        <dbReference type="Proteomes" id="UP000310158"/>
    </source>
</evidence>
<evidence type="ECO:0000256" key="2">
    <source>
        <dbReference type="SAM" id="Phobius"/>
    </source>
</evidence>
<sequence>MGWLKSNKDRRYALLAILPLASIGFLGAIRTQDHRSSIRDGPATPAQSIWRTNIVSVCMVSPAYFHVCAATILLYDYALTFEQEVKYVWNSPFGAAKIMFFITRYSVVIDLTVILYYQFMKDASSYECSLIFNITGWLIVWGLALSQLLIILRTWALWTCDKRIGVGLAILLAAIQAVDCFTFAKFLSSLTFVPMSSIFPHLKRGCVVSGGSEILIVDCVLLAFFDTVIVILTLINGLRHQHVPRSNSKLIDTLYRDGEYFANVVSITLTNVIIIFTAPSEYTNMLASIQRVMYSILPSRILLSIRQAAQPRDGPYPYWTHTLGGQMAFYSHDSDLCIEVGRQHGDEGRTAQPFFSGQDTEELQNPGYEEGREEM</sequence>